<evidence type="ECO:0000259" key="1">
    <source>
        <dbReference type="PROSITE" id="PS51379"/>
    </source>
</evidence>
<gene>
    <name evidence="2" type="ORF">DRJ33_06130</name>
</gene>
<reference evidence="2 3" key="1">
    <citation type="submission" date="2018-06" db="EMBL/GenBank/DDBJ databases">
        <title>Extensive metabolic versatility and redundancy in microbially diverse, dynamic hydrothermal sediments.</title>
        <authorList>
            <person name="Dombrowski N."/>
            <person name="Teske A."/>
            <person name="Baker B.J."/>
        </authorList>
    </citation>
    <scope>NUCLEOTIDE SEQUENCE [LARGE SCALE GENOMIC DNA]</scope>
    <source>
        <strain evidence="2">B34_G17</strain>
    </source>
</reference>
<dbReference type="SUPFAM" id="SSF54862">
    <property type="entry name" value="4Fe-4S ferredoxins"/>
    <property type="match status" value="1"/>
</dbReference>
<feature type="domain" description="4Fe-4S ferredoxin-type" evidence="1">
    <location>
        <begin position="554"/>
        <end position="583"/>
    </location>
</feature>
<dbReference type="InterPro" id="IPR017896">
    <property type="entry name" value="4Fe4S_Fe-S-bd"/>
</dbReference>
<organism evidence="2 3">
    <name type="scientific">Thermoproteota archaeon</name>
    <dbReference type="NCBI Taxonomy" id="2056631"/>
    <lineage>
        <taxon>Archaea</taxon>
        <taxon>Thermoproteota</taxon>
    </lineage>
</organism>
<dbReference type="Pfam" id="PF01507">
    <property type="entry name" value="PAPS_reduct"/>
    <property type="match status" value="1"/>
</dbReference>
<dbReference type="PROSITE" id="PS51379">
    <property type="entry name" value="4FE4S_FER_2"/>
    <property type="match status" value="2"/>
</dbReference>
<dbReference type="SUPFAM" id="SSF52402">
    <property type="entry name" value="Adenine nucleotide alpha hydrolases-like"/>
    <property type="match status" value="1"/>
</dbReference>
<dbReference type="Gene3D" id="3.30.70.20">
    <property type="match status" value="1"/>
</dbReference>
<comment type="caution">
    <text evidence="2">The sequence shown here is derived from an EMBL/GenBank/DDBJ whole genome shotgun (WGS) entry which is preliminary data.</text>
</comment>
<dbReference type="InterPro" id="IPR050128">
    <property type="entry name" value="Sulfate_adenylyltrnsfr_sub2"/>
</dbReference>
<dbReference type="GO" id="GO:0016491">
    <property type="term" value="F:oxidoreductase activity"/>
    <property type="evidence" value="ECO:0007669"/>
    <property type="project" value="UniProtKB-ARBA"/>
</dbReference>
<dbReference type="AlphaFoldDB" id="A0A497EVA0"/>
<dbReference type="CDD" id="cd23947">
    <property type="entry name" value="PAPS_reductase-like_YbdN"/>
    <property type="match status" value="1"/>
</dbReference>
<dbReference type="PANTHER" id="PTHR43196:SF2">
    <property type="entry name" value="PHOSPHOADENOSINE PHOSPHOSULFATE REDUCTASE"/>
    <property type="match status" value="1"/>
</dbReference>
<proteinExistence type="predicted"/>
<dbReference type="Proteomes" id="UP000272051">
    <property type="component" value="Unassembled WGS sequence"/>
</dbReference>
<dbReference type="Gene3D" id="3.40.50.620">
    <property type="entry name" value="HUPs"/>
    <property type="match status" value="1"/>
</dbReference>
<evidence type="ECO:0000313" key="3">
    <source>
        <dbReference type="Proteomes" id="UP000272051"/>
    </source>
</evidence>
<sequence>MSRRRLWPIVAKTSWCSECNVPLISEKCSRCGQVGLKLRICKPGDARPAFEHDLKLLEKTMEAEFGSDKPFNSLIRDKAVLLNKAVYIDDMREIICDGNVVGKLYFDPKLMSWRFRLDFYGALKLLELGLIDSVEVKWKVRKREVIKDRTYENGKLVVLTREKVPFGIGKASKDGIVVERILETCKINITSGKSASFKEVLDANRWQLYVLRSRAIKFISVMAEKVPKPVVLSFSGGKDSAVCLDLAAEALGDFEVLFNDTGIELPETVKNVEELVEKAGFKLVEADAREAFWKTAELFGPPARDYRWCCKICKLIPIARVVKSRWPDGALSIVGQRAFESLERAASQKVWRNVWIPTLLSISPIQEWSALAVWLHIFDKGIKVNELYFHGFDRIGCFMCPASRLSEFKEVERRRPEVWGRWKAFLERWAEKVGLPRGWVSYGLWRWLTDAPAKLTLAKYVNVSLPNWIETYLKWCDLNIAESKVSENEAKVMLNKQVDIGNLLKQYPVITRDHPEHDGEILLKTPEARYLVSRRGLVEVEGYGNVFEELVDLLKLIYRGTYCVECGSCELWCPNGAVTLHNGIFINADRCESCRVCIDECPISDQLVEKLIVALLLKKQLAWRRETRRPKEFLKSLGRETRVL</sequence>
<feature type="domain" description="4Fe-4S ferredoxin-type" evidence="1">
    <location>
        <begin position="584"/>
        <end position="610"/>
    </location>
</feature>
<evidence type="ECO:0000313" key="2">
    <source>
        <dbReference type="EMBL" id="RLE51314.1"/>
    </source>
</evidence>
<dbReference type="PANTHER" id="PTHR43196">
    <property type="entry name" value="SULFATE ADENYLYLTRANSFERASE SUBUNIT 2"/>
    <property type="match status" value="1"/>
</dbReference>
<name>A0A497EVA0_9CREN</name>
<dbReference type="InterPro" id="IPR002500">
    <property type="entry name" value="PAPS_reduct_dom"/>
</dbReference>
<dbReference type="EMBL" id="QMQX01000116">
    <property type="protein sequence ID" value="RLE51314.1"/>
    <property type="molecule type" value="Genomic_DNA"/>
</dbReference>
<dbReference type="InterPro" id="IPR017900">
    <property type="entry name" value="4Fe4S_Fe_S_CS"/>
</dbReference>
<protein>
    <submittedName>
        <fullName evidence="2">Phosphoadenosine phosphosulfate reductase</fullName>
    </submittedName>
</protein>
<dbReference type="PROSITE" id="PS00198">
    <property type="entry name" value="4FE4S_FER_1"/>
    <property type="match status" value="2"/>
</dbReference>
<dbReference type="InterPro" id="IPR014729">
    <property type="entry name" value="Rossmann-like_a/b/a_fold"/>
</dbReference>
<accession>A0A497EVA0</accession>